<name>A0A5E7AIT6_PSEFL</name>
<organism evidence="2 3">
    <name type="scientific">Pseudomonas fluorescens</name>
    <dbReference type="NCBI Taxonomy" id="294"/>
    <lineage>
        <taxon>Bacteria</taxon>
        <taxon>Pseudomonadati</taxon>
        <taxon>Pseudomonadota</taxon>
        <taxon>Gammaproteobacteria</taxon>
        <taxon>Pseudomonadales</taxon>
        <taxon>Pseudomonadaceae</taxon>
        <taxon>Pseudomonas</taxon>
    </lineage>
</organism>
<evidence type="ECO:0000313" key="2">
    <source>
        <dbReference type="EMBL" id="VVN79412.1"/>
    </source>
</evidence>
<proteinExistence type="predicted"/>
<reference evidence="2 3" key="1">
    <citation type="submission" date="2019-09" db="EMBL/GenBank/DDBJ databases">
        <authorList>
            <person name="Chandra G."/>
            <person name="Truman W A."/>
        </authorList>
    </citation>
    <scope>NUCLEOTIDE SEQUENCE [LARGE SCALE GENOMIC DNA]</scope>
    <source>
        <strain evidence="2">PS723</strain>
    </source>
</reference>
<dbReference type="EMBL" id="CABVHY010000004">
    <property type="protein sequence ID" value="VVN79412.1"/>
    <property type="molecule type" value="Genomic_DNA"/>
</dbReference>
<sequence length="74" mass="8686">MTMNSAINLSNQLFFEADQLSAQAYALLSEQPVTTQTLQRFSEIKKQADEKYRQARQQWLRTRDKTPERMSMAD</sequence>
<dbReference type="Proteomes" id="UP000379480">
    <property type="component" value="Unassembled WGS sequence"/>
</dbReference>
<gene>
    <name evidence="2" type="ORF">PS723_00961</name>
</gene>
<accession>A0A5E7AIT6</accession>
<dbReference type="OrthoDB" id="7029451at2"/>
<feature type="region of interest" description="Disordered" evidence="1">
    <location>
        <begin position="55"/>
        <end position="74"/>
    </location>
</feature>
<evidence type="ECO:0000256" key="1">
    <source>
        <dbReference type="SAM" id="MobiDB-lite"/>
    </source>
</evidence>
<protein>
    <submittedName>
        <fullName evidence="2">Uncharacterized protein</fullName>
    </submittedName>
</protein>
<dbReference type="RefSeq" id="WP_150802545.1">
    <property type="nucleotide sequence ID" value="NZ_CABVHY010000004.1"/>
</dbReference>
<evidence type="ECO:0000313" key="3">
    <source>
        <dbReference type="Proteomes" id="UP000379480"/>
    </source>
</evidence>
<dbReference type="AlphaFoldDB" id="A0A5E7AIT6"/>